<evidence type="ECO:0000256" key="3">
    <source>
        <dbReference type="SAM" id="MobiDB-lite"/>
    </source>
</evidence>
<dbReference type="EMBL" id="JAVREJ010000003">
    <property type="protein sequence ID" value="MDT0349309.1"/>
    <property type="molecule type" value="Genomic_DNA"/>
</dbReference>
<evidence type="ECO:0000259" key="4">
    <source>
        <dbReference type="Pfam" id="PF00501"/>
    </source>
</evidence>
<name>A0ABU2N5Z7_9PSEU</name>
<keyword evidence="6" id="KW-0378">Hydrolase</keyword>
<dbReference type="InterPro" id="IPR000873">
    <property type="entry name" value="AMP-dep_synth/lig_dom"/>
</dbReference>
<gene>
    <name evidence="6" type="ORF">RM445_07190</name>
</gene>
<accession>A0ABU2N5Z7</accession>
<dbReference type="PANTHER" id="PTHR43201:SF5">
    <property type="entry name" value="MEDIUM-CHAIN ACYL-COA LIGASE ACSF2, MITOCHONDRIAL"/>
    <property type="match status" value="1"/>
</dbReference>
<comment type="similarity">
    <text evidence="1">Belongs to the ATP-dependent AMP-binding enzyme family.</text>
</comment>
<reference evidence="7" key="1">
    <citation type="submission" date="2023-07" db="EMBL/GenBank/DDBJ databases">
        <title>30 novel species of actinomycetes from the DSMZ collection.</title>
        <authorList>
            <person name="Nouioui I."/>
        </authorList>
    </citation>
    <scope>NUCLEOTIDE SEQUENCE [LARGE SCALE GENOMIC DNA]</scope>
    <source>
        <strain evidence="7">DSM 45834</strain>
    </source>
</reference>
<dbReference type="Gene3D" id="3.40.50.12780">
    <property type="entry name" value="N-terminal domain of ligase-like"/>
    <property type="match status" value="1"/>
</dbReference>
<dbReference type="SUPFAM" id="SSF53474">
    <property type="entry name" value="alpha/beta-Hydrolases"/>
    <property type="match status" value="1"/>
</dbReference>
<evidence type="ECO:0000313" key="6">
    <source>
        <dbReference type="EMBL" id="MDT0349309.1"/>
    </source>
</evidence>
<feature type="domain" description="AMP-dependent synthetase/ligase" evidence="4">
    <location>
        <begin position="367"/>
        <end position="733"/>
    </location>
</feature>
<dbReference type="GO" id="GO:0016787">
    <property type="term" value="F:hydrolase activity"/>
    <property type="evidence" value="ECO:0007669"/>
    <property type="project" value="UniProtKB-KW"/>
</dbReference>
<dbReference type="PANTHER" id="PTHR43201">
    <property type="entry name" value="ACYL-COA SYNTHETASE"/>
    <property type="match status" value="1"/>
</dbReference>
<evidence type="ECO:0000259" key="5">
    <source>
        <dbReference type="Pfam" id="PF12697"/>
    </source>
</evidence>
<organism evidence="6 7">
    <name type="scientific">Pseudonocardia charpentierae</name>
    <dbReference type="NCBI Taxonomy" id="3075545"/>
    <lineage>
        <taxon>Bacteria</taxon>
        <taxon>Bacillati</taxon>
        <taxon>Actinomycetota</taxon>
        <taxon>Actinomycetes</taxon>
        <taxon>Pseudonocardiales</taxon>
        <taxon>Pseudonocardiaceae</taxon>
        <taxon>Pseudonocardia</taxon>
    </lineage>
</organism>
<evidence type="ECO:0000256" key="1">
    <source>
        <dbReference type="ARBA" id="ARBA00006432"/>
    </source>
</evidence>
<dbReference type="InterPro" id="IPR042099">
    <property type="entry name" value="ANL_N_sf"/>
</dbReference>
<keyword evidence="2" id="KW-0436">Ligase</keyword>
<dbReference type="SUPFAM" id="SSF56801">
    <property type="entry name" value="Acetyl-CoA synthetase-like"/>
    <property type="match status" value="1"/>
</dbReference>
<dbReference type="InterPro" id="IPR029058">
    <property type="entry name" value="AB_hydrolase_fold"/>
</dbReference>
<comment type="caution">
    <text evidence="6">The sequence shown here is derived from an EMBL/GenBank/DDBJ whole genome shotgun (WGS) entry which is preliminary data.</text>
</comment>
<dbReference type="Gene3D" id="3.40.50.1820">
    <property type="entry name" value="alpha/beta hydrolase"/>
    <property type="match status" value="1"/>
</dbReference>
<dbReference type="Proteomes" id="UP001183202">
    <property type="component" value="Unassembled WGS sequence"/>
</dbReference>
<sequence>MIPAESGAAFPPAGLPGLDPAWSRLVTDSRGHTWHVLDHGSPEHGTVVCVHGNPTWSYLWRRFVAAAPPGWRVVAVDQLGMGYSERGTARTLAERIDDLDAVLDALDVTGPVVTAGHDWGGAVSLGWAVRNRALQRYDAAEPGTNLSSGRSAAASSPCLLAVVLANTAVHQPAGAAAPSLIRLARTPALRQAVCGATPMFVRATTALSRPALPSAVRDAFAAPYASADRRRAVDEFVADIPLEPEHVSAATLDGIAEEIRKLDDVPVLLLWGPRDPVFSDRYLRDLRARLPHADVQRYERASHLVLEDAPEAAADAWNWISDVAGPDEGPVRRPGSDERAGRPSGDGDGQGAPTLWAALEARAGDPSPAVVEPGVRAISWDLLVRRVHELAVGLADHGVSPGDRVALLVPPGADLTAAAHACWRAGASVVVADPGLGAAGLARALRGAHPAHVVGALPGLTLAAALGIPGSRIAAGPIPPGRLLGAPVTLAALARRGRALLDRGTALPAEAGPDDEAAVLFTSGATGPAKGVVYRHRQARAQIAALRAAYGITGDDRLVAAFPPFALYGPALGIPSAVPEVRKPGALTAAALARAVAAVDATMVFASPAALRNVVATGAVLDPGQRGALAGVRRVVSAGAPVPAALLHALRGVLPNAAAHTPYGMTEALPVTDVALAEIDAAGPGNGVCVGHALPGVDVAVVPLSRLGVPDGEPTRAPGITGEISVAGPHVKDRYDQLWAVQRRSAREPRRHRTGDVGHLDAEGRLWVEGRLVHVITAADGPVTPVGVEQRVEAVDGVASAAVVGVGPAGTQQVVVVVVPEPMIAARRAGAPLLAVAPLTDAVRAAAGVAVAAVLVADALPVDIRHAAKIDRTRVAAWAGRVLAGARRRRP</sequence>
<dbReference type="RefSeq" id="WP_311555308.1">
    <property type="nucleotide sequence ID" value="NZ_JAVREJ010000003.1"/>
</dbReference>
<keyword evidence="7" id="KW-1185">Reference proteome</keyword>
<feature type="compositionally biased region" description="Basic and acidic residues" evidence="3">
    <location>
        <begin position="329"/>
        <end position="341"/>
    </location>
</feature>
<evidence type="ECO:0000313" key="7">
    <source>
        <dbReference type="Proteomes" id="UP001183202"/>
    </source>
</evidence>
<feature type="domain" description="AB hydrolase-1" evidence="5">
    <location>
        <begin position="47"/>
        <end position="316"/>
    </location>
</feature>
<dbReference type="Pfam" id="PF00501">
    <property type="entry name" value="AMP-binding"/>
    <property type="match status" value="1"/>
</dbReference>
<evidence type="ECO:0000256" key="2">
    <source>
        <dbReference type="ARBA" id="ARBA00022598"/>
    </source>
</evidence>
<dbReference type="InterPro" id="IPR000073">
    <property type="entry name" value="AB_hydrolase_1"/>
</dbReference>
<proteinExistence type="inferred from homology"/>
<dbReference type="Pfam" id="PF12697">
    <property type="entry name" value="Abhydrolase_6"/>
    <property type="match status" value="1"/>
</dbReference>
<protein>
    <submittedName>
        <fullName evidence="6">Alpha/beta fold hydrolase</fullName>
    </submittedName>
</protein>
<feature type="region of interest" description="Disordered" evidence="3">
    <location>
        <begin position="323"/>
        <end position="353"/>
    </location>
</feature>